<accession>A0A9J6FBZ2</accession>
<dbReference type="InterPro" id="IPR012340">
    <property type="entry name" value="NA-bd_OB-fold"/>
</dbReference>
<dbReference type="VEuPathDB" id="VectorBase:HLOH_063805"/>
<evidence type="ECO:0000313" key="3">
    <source>
        <dbReference type="Proteomes" id="UP000821853"/>
    </source>
</evidence>
<feature type="region of interest" description="Disordered" evidence="1">
    <location>
        <begin position="386"/>
        <end position="424"/>
    </location>
</feature>
<organism evidence="2 3">
    <name type="scientific">Haemaphysalis longicornis</name>
    <name type="common">Bush tick</name>
    <dbReference type="NCBI Taxonomy" id="44386"/>
    <lineage>
        <taxon>Eukaryota</taxon>
        <taxon>Metazoa</taxon>
        <taxon>Ecdysozoa</taxon>
        <taxon>Arthropoda</taxon>
        <taxon>Chelicerata</taxon>
        <taxon>Arachnida</taxon>
        <taxon>Acari</taxon>
        <taxon>Parasitiformes</taxon>
        <taxon>Ixodida</taxon>
        <taxon>Ixodoidea</taxon>
        <taxon>Ixodidae</taxon>
        <taxon>Haemaphysalinae</taxon>
        <taxon>Haemaphysalis</taxon>
    </lineage>
</organism>
<dbReference type="AlphaFoldDB" id="A0A9J6FBZ2"/>
<dbReference type="Gene3D" id="2.40.50.140">
    <property type="entry name" value="Nucleic acid-binding proteins"/>
    <property type="match status" value="1"/>
</dbReference>
<evidence type="ECO:0000313" key="2">
    <source>
        <dbReference type="EMBL" id="KAH9360104.1"/>
    </source>
</evidence>
<comment type="caution">
    <text evidence="2">The sequence shown here is derived from an EMBL/GenBank/DDBJ whole genome shotgun (WGS) entry which is preliminary data.</text>
</comment>
<evidence type="ECO:0000256" key="1">
    <source>
        <dbReference type="SAM" id="MobiDB-lite"/>
    </source>
</evidence>
<gene>
    <name evidence="2" type="ORF">HPB48_003838</name>
</gene>
<reference evidence="2 3" key="1">
    <citation type="journal article" date="2020" name="Cell">
        <title>Large-Scale Comparative Analyses of Tick Genomes Elucidate Their Genetic Diversity and Vector Capacities.</title>
        <authorList>
            <consortium name="Tick Genome and Microbiome Consortium (TIGMIC)"/>
            <person name="Jia N."/>
            <person name="Wang J."/>
            <person name="Shi W."/>
            <person name="Du L."/>
            <person name="Sun Y."/>
            <person name="Zhan W."/>
            <person name="Jiang J.F."/>
            <person name="Wang Q."/>
            <person name="Zhang B."/>
            <person name="Ji P."/>
            <person name="Bell-Sakyi L."/>
            <person name="Cui X.M."/>
            <person name="Yuan T.T."/>
            <person name="Jiang B.G."/>
            <person name="Yang W.F."/>
            <person name="Lam T.T."/>
            <person name="Chang Q.C."/>
            <person name="Ding S.J."/>
            <person name="Wang X.J."/>
            <person name="Zhu J.G."/>
            <person name="Ruan X.D."/>
            <person name="Zhao L."/>
            <person name="Wei J.T."/>
            <person name="Ye R.Z."/>
            <person name="Que T.C."/>
            <person name="Du C.H."/>
            <person name="Zhou Y.H."/>
            <person name="Cheng J.X."/>
            <person name="Dai P.F."/>
            <person name="Guo W.B."/>
            <person name="Han X.H."/>
            <person name="Huang E.J."/>
            <person name="Li L.F."/>
            <person name="Wei W."/>
            <person name="Gao Y.C."/>
            <person name="Liu J.Z."/>
            <person name="Shao H.Z."/>
            <person name="Wang X."/>
            <person name="Wang C.C."/>
            <person name="Yang T.C."/>
            <person name="Huo Q.B."/>
            <person name="Li W."/>
            <person name="Chen H.Y."/>
            <person name="Chen S.E."/>
            <person name="Zhou L.G."/>
            <person name="Ni X.B."/>
            <person name="Tian J.H."/>
            <person name="Sheng Y."/>
            <person name="Liu T."/>
            <person name="Pan Y.S."/>
            <person name="Xia L.Y."/>
            <person name="Li J."/>
            <person name="Zhao F."/>
            <person name="Cao W.C."/>
        </authorList>
    </citation>
    <scope>NUCLEOTIDE SEQUENCE [LARGE SCALE GENOMIC DNA]</scope>
    <source>
        <strain evidence="2">HaeL-2018</strain>
    </source>
</reference>
<dbReference type="OrthoDB" id="6502142at2759"/>
<dbReference type="EMBL" id="JABSTR010000001">
    <property type="protein sequence ID" value="KAH9360104.1"/>
    <property type="molecule type" value="Genomic_DNA"/>
</dbReference>
<name>A0A9J6FBZ2_HAELO</name>
<sequence length="517" mass="56820">MATTSHSCTDEDDVTCPTDVTGKVYRIFSVYGFISVKHPIRTSVYFDVKAFENAQHRSLPSSGLRVGDCVTLDTKVGPKECAARFRASRATRAPVTTPLSSPRPSLHGEKDGGRRNTVTHLVNQHGVIVTVNPNYGFIKFDRNNSARTIFHADTVDKPLGPSISNLADLFAVGDKVRFNAKRIKKTSGKVRWKATTVHLCRSHDRSCAGVPEDQPSGNDVFMSDEECDIQVLLQAKLDEYESREADFEKPAAGCAEWDAISINADSSTSSVKGKRSAKHTLPEWEGRRKLARERGFLYSVTESVGTVKFGPRCGLKATAAVEVTYRDMKVIDNLLWEVADGQEVRLDAVQAEDEKWIATLVWIGQRPQKPLAGDCEDIFHRIPNKISGSEKSLPRRAEPGPSADFSGEKTTQNLGPGSPRSQLPVSIYKDAKGTIVKTRECSGTSEVRERTATRKIEFTSGCFYKNGAVFKDDLNEGLSEGDTVFLDYLVGVKGMRKKCAVTSPGREGDQDVSGDEC</sequence>
<protein>
    <submittedName>
        <fullName evidence="2">Uncharacterized protein</fullName>
    </submittedName>
</protein>
<dbReference type="Proteomes" id="UP000821853">
    <property type="component" value="Chromosome 1"/>
</dbReference>
<keyword evidence="3" id="KW-1185">Reference proteome</keyword>
<feature type="compositionally biased region" description="Polar residues" evidence="1">
    <location>
        <begin position="408"/>
        <end position="424"/>
    </location>
</feature>
<proteinExistence type="predicted"/>
<dbReference type="OMA" id="CEDIFHR"/>
<feature type="region of interest" description="Disordered" evidence="1">
    <location>
        <begin position="87"/>
        <end position="114"/>
    </location>
</feature>